<name>A0A8G0L5Z0_9HYPO</name>
<accession>A0A8G0L5Z0</accession>
<protein>
    <submittedName>
        <fullName evidence="1">Uncharacterized protein</fullName>
    </submittedName>
</protein>
<dbReference type="EMBL" id="CP075864">
    <property type="protein sequence ID" value="QYS93790.1"/>
    <property type="molecule type" value="Genomic_DNA"/>
</dbReference>
<keyword evidence="2" id="KW-1185">Reference proteome</keyword>
<sequence length="264" mass="28580">MAPRLPLVGARRQLLAAYDIASYFYKERGLSNSGLRSKQGVQQSVRRRSSSPMNGVLAAIRPRCDAAGSNSVACFGRGSNSKQPQGSPLDPACQLPTGNARGDVFAVSLSPISHLHPTRFDLANPFDVTALSIAQSCLARVVCLSGQDGPMACEGFRRPSNGQISALHRKSQFAWQKQQLAPLRRHQETRRPSRLLAPMEWLDVFGRSLWGLFGSTAPLQSTFTHPLANPASKPPSLADWGHAVRERGSVPELPLGSVLEAFTS</sequence>
<evidence type="ECO:0000313" key="2">
    <source>
        <dbReference type="Proteomes" id="UP000826661"/>
    </source>
</evidence>
<dbReference type="Proteomes" id="UP000826661">
    <property type="component" value="Chromosome I"/>
</dbReference>
<dbReference type="AlphaFoldDB" id="A0A8G0L5Z0"/>
<organism evidence="1 2">
    <name type="scientific">Trichoderma simmonsii</name>
    <dbReference type="NCBI Taxonomy" id="1491479"/>
    <lineage>
        <taxon>Eukaryota</taxon>
        <taxon>Fungi</taxon>
        <taxon>Dikarya</taxon>
        <taxon>Ascomycota</taxon>
        <taxon>Pezizomycotina</taxon>
        <taxon>Sordariomycetes</taxon>
        <taxon>Hypocreomycetidae</taxon>
        <taxon>Hypocreales</taxon>
        <taxon>Hypocreaceae</taxon>
        <taxon>Trichoderma</taxon>
    </lineage>
</organism>
<evidence type="ECO:0000313" key="1">
    <source>
        <dbReference type="EMBL" id="QYS93790.1"/>
    </source>
</evidence>
<reference evidence="1 2" key="1">
    <citation type="journal article" date="2021" name="BMC Genomics">
        <title>Telomere-to-telomere genome assembly of asparaginase-producing Trichoderma simmonsii.</title>
        <authorList>
            <person name="Chung D."/>
            <person name="Kwon Y.M."/>
            <person name="Yang Y."/>
        </authorList>
    </citation>
    <scope>NUCLEOTIDE SEQUENCE [LARGE SCALE GENOMIC DNA]</scope>
    <source>
        <strain evidence="1 2">GH-Sj1</strain>
    </source>
</reference>
<proteinExistence type="predicted"/>
<gene>
    <name evidence="1" type="ORF">H0G86_001158</name>
</gene>